<reference evidence="1" key="1">
    <citation type="submission" date="2019-08" db="EMBL/GenBank/DDBJ databases">
        <authorList>
            <person name="Kucharzyk K."/>
            <person name="Murdoch R.W."/>
            <person name="Higgins S."/>
            <person name="Loffler F."/>
        </authorList>
    </citation>
    <scope>NUCLEOTIDE SEQUENCE</scope>
</reference>
<protein>
    <submittedName>
        <fullName evidence="1">Uncharacterized protein</fullName>
    </submittedName>
</protein>
<sequence length="247" mass="29082">MIRYLLLLFMLSVASVNTYAQDKDDYFLYRENASDLINLLRGASPLVYGFGFTGTYYAYSETFEDGNVVYNGKLYKDVRLNLNSHLDELYVIDNHIGKVVILNKDFVSEFRIGDRLFVNINQYASNLSEDAPSYSLESGYYQLLWEGDGVRMLKKIRKIYEEKINQSLSTSSKNQIERIFFPTTQYYMLSEDKMVQIRRLSDIWRFYELPRSSVRKFVRGNIFDVRNNRDNSYNALLQYINSTLLSR</sequence>
<accession>A0A645CIS6</accession>
<dbReference type="EMBL" id="VSSQ01027549">
    <property type="protein sequence ID" value="MPM76857.1"/>
    <property type="molecule type" value="Genomic_DNA"/>
</dbReference>
<proteinExistence type="predicted"/>
<gene>
    <name evidence="1" type="ORF">SDC9_123856</name>
</gene>
<comment type="caution">
    <text evidence="1">The sequence shown here is derived from an EMBL/GenBank/DDBJ whole genome shotgun (WGS) entry which is preliminary data.</text>
</comment>
<dbReference type="AlphaFoldDB" id="A0A645CIS6"/>
<name>A0A645CIS6_9ZZZZ</name>
<evidence type="ECO:0000313" key="1">
    <source>
        <dbReference type="EMBL" id="MPM76857.1"/>
    </source>
</evidence>
<organism evidence="1">
    <name type="scientific">bioreactor metagenome</name>
    <dbReference type="NCBI Taxonomy" id="1076179"/>
    <lineage>
        <taxon>unclassified sequences</taxon>
        <taxon>metagenomes</taxon>
        <taxon>ecological metagenomes</taxon>
    </lineage>
</organism>